<dbReference type="STRING" id="47678.ERS852494_04307"/>
<sequence length="203" mass="22380">MIKCNVTVCGTIGRIPVVRAGKEGKQFTTFGVNVQIPVKNAAKKLVEVSAIQDGGLAEGTAGLTIGTRVEVTGVLTFKKRGEALYLNLNAASITQVGADKPDLIQGDMHFRGKLGKTIEMKNDKKGNAYLAFSAFSTEKVGEEFAFTWVRFVRFSPDREDWLVEKANIEAKGQLELSVYNDRLNIGCRLTELAKWDKQPYCPF</sequence>
<evidence type="ECO:0000256" key="1">
    <source>
        <dbReference type="ARBA" id="ARBA00023125"/>
    </source>
</evidence>
<evidence type="ECO:0000313" key="6">
    <source>
        <dbReference type="Proteomes" id="UP000095657"/>
    </source>
</evidence>
<dbReference type="Proteomes" id="UP000095657">
    <property type="component" value="Unassembled WGS sequence"/>
</dbReference>
<accession>A0A174UJV1</accession>
<dbReference type="InterPro" id="IPR012340">
    <property type="entry name" value="NA-bd_OB-fold"/>
</dbReference>
<protein>
    <submittedName>
        <fullName evidence="3">Uncharacterized protein</fullName>
    </submittedName>
</protein>
<reference evidence="6 7" key="1">
    <citation type="submission" date="2015-09" db="EMBL/GenBank/DDBJ databases">
        <authorList>
            <consortium name="Pathogen Informatics"/>
        </authorList>
    </citation>
    <scope>NUCLEOTIDE SEQUENCE [LARGE SCALE GENOMIC DNA]</scope>
    <source>
        <strain evidence="3 6">2789STDY5834880</strain>
        <strain evidence="4 7">2789STDY5834946</strain>
    </source>
</reference>
<dbReference type="EMBL" id="CZAI01000017">
    <property type="protein sequence ID" value="CUQ21041.1"/>
    <property type="molecule type" value="Genomic_DNA"/>
</dbReference>
<evidence type="ECO:0000313" key="8">
    <source>
        <dbReference type="Proteomes" id="UP000427825"/>
    </source>
</evidence>
<reference evidence="5 8" key="2">
    <citation type="journal article" date="2019" name="Nat. Med.">
        <title>A library of human gut bacterial isolates paired with longitudinal multiomics data enables mechanistic microbiome research.</title>
        <authorList>
            <person name="Poyet M."/>
            <person name="Groussin M."/>
            <person name="Gibbons S.M."/>
            <person name="Avila-Pacheco J."/>
            <person name="Jiang X."/>
            <person name="Kearney S.M."/>
            <person name="Perrotta A.R."/>
            <person name="Berdy B."/>
            <person name="Zhao S."/>
            <person name="Lieberman T.D."/>
            <person name="Swanson P.K."/>
            <person name="Smith M."/>
            <person name="Roesemann S."/>
            <person name="Alexander J.E."/>
            <person name="Rich S.A."/>
            <person name="Livny J."/>
            <person name="Vlamakis H."/>
            <person name="Clish C."/>
            <person name="Bullock K."/>
            <person name="Deik A."/>
            <person name="Scott J."/>
            <person name="Pierce K.A."/>
            <person name="Xavier R.J."/>
            <person name="Alm E.J."/>
        </authorList>
    </citation>
    <scope>NUCLEOTIDE SEQUENCE [LARGE SCALE GENOMIC DNA]</scope>
    <source>
        <strain evidence="5 8">BIOML-A25</strain>
    </source>
</reference>
<evidence type="ECO:0000313" key="3">
    <source>
        <dbReference type="EMBL" id="CUQ21041.1"/>
    </source>
</evidence>
<evidence type="ECO:0000313" key="4">
    <source>
        <dbReference type="EMBL" id="CUQ49844.1"/>
    </source>
</evidence>
<dbReference type="EMBL" id="VVYJ01000006">
    <property type="protein sequence ID" value="KAA5476780.1"/>
    <property type="molecule type" value="Genomic_DNA"/>
</dbReference>
<organism evidence="3 6">
    <name type="scientific">Bacteroides caccae</name>
    <dbReference type="NCBI Taxonomy" id="47678"/>
    <lineage>
        <taxon>Bacteria</taxon>
        <taxon>Pseudomonadati</taxon>
        <taxon>Bacteroidota</taxon>
        <taxon>Bacteroidia</taxon>
        <taxon>Bacteroidales</taxon>
        <taxon>Bacteroidaceae</taxon>
        <taxon>Bacteroides</taxon>
    </lineage>
</organism>
<keyword evidence="1 2" id="KW-0238">DNA-binding</keyword>
<evidence type="ECO:0000313" key="5">
    <source>
        <dbReference type="EMBL" id="KAA5476780.1"/>
    </source>
</evidence>
<evidence type="ECO:0000313" key="7">
    <source>
        <dbReference type="Proteomes" id="UP000095725"/>
    </source>
</evidence>
<proteinExistence type="predicted"/>
<dbReference type="GO" id="GO:0003697">
    <property type="term" value="F:single-stranded DNA binding"/>
    <property type="evidence" value="ECO:0007669"/>
    <property type="project" value="InterPro"/>
</dbReference>
<dbReference type="EMBL" id="CZBL01000019">
    <property type="protein sequence ID" value="CUQ49844.1"/>
    <property type="molecule type" value="Genomic_DNA"/>
</dbReference>
<dbReference type="Proteomes" id="UP000427825">
    <property type="component" value="Unassembled WGS sequence"/>
</dbReference>
<dbReference type="RefSeq" id="WP_055173769.1">
    <property type="nucleotide sequence ID" value="NZ_CAXSUM010000024.1"/>
</dbReference>
<name>A0A174UJV1_9BACE</name>
<dbReference type="PROSITE" id="PS50935">
    <property type="entry name" value="SSB"/>
    <property type="match status" value="1"/>
</dbReference>
<dbReference type="Gene3D" id="2.40.50.140">
    <property type="entry name" value="Nucleic acid-binding proteins"/>
    <property type="match status" value="1"/>
</dbReference>
<gene>
    <name evidence="3" type="ORF">ERS852494_04307</name>
    <name evidence="4" type="ORF">ERS852558_03871</name>
    <name evidence="5" type="ORF">F2Y39_12645</name>
</gene>
<dbReference type="InterPro" id="IPR000424">
    <property type="entry name" value="Primosome_PriB/ssb"/>
</dbReference>
<evidence type="ECO:0000256" key="2">
    <source>
        <dbReference type="PROSITE-ProRule" id="PRU00252"/>
    </source>
</evidence>
<dbReference type="Proteomes" id="UP000095725">
    <property type="component" value="Unassembled WGS sequence"/>
</dbReference>
<dbReference type="AlphaFoldDB" id="A0A174UJV1"/>